<evidence type="ECO:0000256" key="1">
    <source>
        <dbReference type="ARBA" id="ARBA00022801"/>
    </source>
</evidence>
<dbReference type="PANTHER" id="PTHR47572">
    <property type="entry name" value="LIPOPROTEIN-RELATED"/>
    <property type="match status" value="1"/>
</dbReference>
<dbReference type="Gene3D" id="2.120.10.30">
    <property type="entry name" value="TolB, C-terminal domain"/>
    <property type="match status" value="1"/>
</dbReference>
<dbReference type="PANTHER" id="PTHR47572:SF4">
    <property type="entry name" value="LACTONASE DRP35"/>
    <property type="match status" value="1"/>
</dbReference>
<dbReference type="InterPro" id="IPR011042">
    <property type="entry name" value="6-blade_b-propeller_TolB-like"/>
</dbReference>
<proteinExistence type="predicted"/>
<dbReference type="GO" id="GO:0004341">
    <property type="term" value="F:gluconolactonase activity"/>
    <property type="evidence" value="ECO:0007669"/>
    <property type="project" value="UniProtKB-EC"/>
</dbReference>
<feature type="chain" id="PRO_5045571262" evidence="2">
    <location>
        <begin position="27"/>
        <end position="327"/>
    </location>
</feature>
<comment type="caution">
    <text evidence="4">The sequence shown here is derived from an EMBL/GenBank/DDBJ whole genome shotgun (WGS) entry which is preliminary data.</text>
</comment>
<dbReference type="Proteomes" id="UP001549145">
    <property type="component" value="Unassembled WGS sequence"/>
</dbReference>
<name>A0ABV2L4I5_9HYPH</name>
<accession>A0ABV2L4I5</accession>
<dbReference type="SUPFAM" id="SSF63829">
    <property type="entry name" value="Calcium-dependent phosphotriesterase"/>
    <property type="match status" value="1"/>
</dbReference>
<keyword evidence="5" id="KW-1185">Reference proteome</keyword>
<evidence type="ECO:0000313" key="4">
    <source>
        <dbReference type="EMBL" id="MET3692732.1"/>
    </source>
</evidence>
<protein>
    <submittedName>
        <fullName evidence="4">Gluconolactonase</fullName>
        <ecNumber evidence="4">3.1.1.17</ecNumber>
    </submittedName>
</protein>
<reference evidence="4 5" key="1">
    <citation type="submission" date="2024-06" db="EMBL/GenBank/DDBJ databases">
        <title>Genomic Encyclopedia of Type Strains, Phase IV (KMG-IV): sequencing the most valuable type-strain genomes for metagenomic binning, comparative biology and taxonomic classification.</title>
        <authorList>
            <person name="Goeker M."/>
        </authorList>
    </citation>
    <scope>NUCLEOTIDE SEQUENCE [LARGE SCALE GENOMIC DNA]</scope>
    <source>
        <strain evidence="4 5">DSM 21331</strain>
    </source>
</reference>
<evidence type="ECO:0000313" key="5">
    <source>
        <dbReference type="Proteomes" id="UP001549145"/>
    </source>
</evidence>
<feature type="signal peptide" evidence="2">
    <location>
        <begin position="1"/>
        <end position="26"/>
    </location>
</feature>
<dbReference type="InterPro" id="IPR006311">
    <property type="entry name" value="TAT_signal"/>
</dbReference>
<dbReference type="EC" id="3.1.1.17" evidence="4"/>
<keyword evidence="1 4" id="KW-0378">Hydrolase</keyword>
<dbReference type="Pfam" id="PF08450">
    <property type="entry name" value="SGL"/>
    <property type="match status" value="1"/>
</dbReference>
<dbReference type="RefSeq" id="WP_238282340.1">
    <property type="nucleotide sequence ID" value="NZ_BPQL01000167.1"/>
</dbReference>
<dbReference type="PROSITE" id="PS51318">
    <property type="entry name" value="TAT"/>
    <property type="match status" value="1"/>
</dbReference>
<sequence length="327" mass="34224">MPTIRRRALLGGAGAALALGAWPAAAAPIVRIDDPRLRDVLDPGAPLRTLYTGGRWCEGLCYAPGLGGLIVSDVRANRMIRIADDGGTHVFRDPSNNANGNTLDGEGRLVTCEHRGRRVVRREPDGRLTVLADAFEGKPLNSPNDAALAPDGAIWFTDPVFGITMPDEGLMARPAQAARRVYRIDPSGRVEAMTDAVGQPNGIAFSPDGTRLYVSDTSAALKNPEGARTILAFPVVEGRRLGAPKPFATVKAGVPDGLAVDADGRVYAACFDGVRIYAPDGTALGRIATATDAANVAFGGADGRRLFIAAGARVLAIDLKVRGPARG</sequence>
<organism evidence="4 5">
    <name type="scientific">Methylobacterium goesingense</name>
    <dbReference type="NCBI Taxonomy" id="243690"/>
    <lineage>
        <taxon>Bacteria</taxon>
        <taxon>Pseudomonadati</taxon>
        <taxon>Pseudomonadota</taxon>
        <taxon>Alphaproteobacteria</taxon>
        <taxon>Hyphomicrobiales</taxon>
        <taxon>Methylobacteriaceae</taxon>
        <taxon>Methylobacterium</taxon>
    </lineage>
</organism>
<dbReference type="InterPro" id="IPR013658">
    <property type="entry name" value="SGL"/>
</dbReference>
<evidence type="ECO:0000259" key="3">
    <source>
        <dbReference type="Pfam" id="PF08450"/>
    </source>
</evidence>
<evidence type="ECO:0000256" key="2">
    <source>
        <dbReference type="SAM" id="SignalP"/>
    </source>
</evidence>
<dbReference type="InterPro" id="IPR051262">
    <property type="entry name" value="SMP-30/CGR1_Lactonase"/>
</dbReference>
<feature type="domain" description="SMP-30/Gluconolactonase/LRE-like region" evidence="3">
    <location>
        <begin position="56"/>
        <end position="310"/>
    </location>
</feature>
<dbReference type="EMBL" id="JBEPMM010000005">
    <property type="protein sequence ID" value="MET3692732.1"/>
    <property type="molecule type" value="Genomic_DNA"/>
</dbReference>
<keyword evidence="2" id="KW-0732">Signal</keyword>
<gene>
    <name evidence="4" type="ORF">ABID43_002272</name>
</gene>